<evidence type="ECO:0000256" key="1">
    <source>
        <dbReference type="SAM" id="MobiDB-lite"/>
    </source>
</evidence>
<evidence type="ECO:0000313" key="2">
    <source>
        <dbReference type="EMBL" id="MEN0579025.1"/>
    </source>
</evidence>
<dbReference type="Proteomes" id="UP001411173">
    <property type="component" value="Unassembled WGS sequence"/>
</dbReference>
<reference evidence="2 3" key="1">
    <citation type="submission" date="2024-02" db="EMBL/GenBank/DDBJ databases">
        <title>Whole genome of MDR Enterobacteriaceae from southern Thailand.</title>
        <authorList>
            <person name="Surachat K."/>
        </authorList>
    </citation>
    <scope>NUCLEOTIDE SEQUENCE [LARGE SCALE GENOMIC DNA]</scope>
    <source>
        <strain evidence="2 3">PSU_29</strain>
    </source>
</reference>
<proteinExistence type="predicted"/>
<organism evidence="2 3">
    <name type="scientific">Phytobacter palmae</name>
    <dbReference type="NCBI Taxonomy" id="1855371"/>
    <lineage>
        <taxon>Bacteria</taxon>
        <taxon>Pseudomonadati</taxon>
        <taxon>Pseudomonadota</taxon>
        <taxon>Gammaproteobacteria</taxon>
        <taxon>Enterobacterales</taxon>
        <taxon>Enterobacteriaceae</taxon>
        <taxon>Phytobacter</taxon>
    </lineage>
</organism>
<gene>
    <name evidence="2" type="ORF">AAIG39_08390</name>
</gene>
<sequence>MASGTHNAAPSRTTFHGASNPTENLTPRLTPQGLSGICRHESNHAGEQYAE</sequence>
<evidence type="ECO:0000313" key="3">
    <source>
        <dbReference type="Proteomes" id="UP001411173"/>
    </source>
</evidence>
<name>A0ABU9V3J9_9ENTR</name>
<comment type="caution">
    <text evidence="2">The sequence shown here is derived from an EMBL/GenBank/DDBJ whole genome shotgun (WGS) entry which is preliminary data.</text>
</comment>
<feature type="compositionally biased region" description="Polar residues" evidence="1">
    <location>
        <begin position="1"/>
        <end position="33"/>
    </location>
</feature>
<dbReference type="RefSeq" id="WP_343193609.1">
    <property type="nucleotide sequence ID" value="NZ_JBCIVJ010000005.1"/>
</dbReference>
<feature type="region of interest" description="Disordered" evidence="1">
    <location>
        <begin position="1"/>
        <end position="51"/>
    </location>
</feature>
<dbReference type="EMBL" id="JBCIVJ010000005">
    <property type="protein sequence ID" value="MEN0579025.1"/>
    <property type="molecule type" value="Genomic_DNA"/>
</dbReference>
<keyword evidence="3" id="KW-1185">Reference proteome</keyword>
<protein>
    <submittedName>
        <fullName evidence="2">Uncharacterized protein</fullName>
    </submittedName>
</protein>
<accession>A0ABU9V3J9</accession>